<dbReference type="InterPro" id="IPR032466">
    <property type="entry name" value="Metal_Hydrolase"/>
</dbReference>
<evidence type="ECO:0000256" key="4">
    <source>
        <dbReference type="ARBA" id="ARBA00022833"/>
    </source>
</evidence>
<proteinExistence type="predicted"/>
<dbReference type="AlphaFoldDB" id="A0A3B0S4E9"/>
<evidence type="ECO:0000256" key="2">
    <source>
        <dbReference type="ARBA" id="ARBA00022723"/>
    </source>
</evidence>
<feature type="domain" description="Adenosine deaminase" evidence="5">
    <location>
        <begin position="13"/>
        <end position="82"/>
    </location>
</feature>
<dbReference type="Gene3D" id="3.20.20.140">
    <property type="entry name" value="Metal-dependent hydrolases"/>
    <property type="match status" value="1"/>
</dbReference>
<sequence>MKDQLIAYAASLPKAELHLHIEGSLEPELMFTLAQRNNTDIPFKSVEEVRAAYNFSNLQDFLDIYYQGMSVLNSEEDFFDLTM</sequence>
<gene>
    <name evidence="6" type="ORF">MNBD_ALPHA05-835</name>
</gene>
<keyword evidence="2" id="KW-0479">Metal-binding</keyword>
<dbReference type="PANTHER" id="PTHR43114:SF6">
    <property type="entry name" value="ADENINE DEAMINASE"/>
    <property type="match status" value="1"/>
</dbReference>
<dbReference type="GO" id="GO:0046872">
    <property type="term" value="F:metal ion binding"/>
    <property type="evidence" value="ECO:0007669"/>
    <property type="project" value="UniProtKB-KW"/>
</dbReference>
<name>A0A3B0S4E9_9ZZZZ</name>
<keyword evidence="3 6" id="KW-0378">Hydrolase</keyword>
<dbReference type="SUPFAM" id="SSF51556">
    <property type="entry name" value="Metallo-dependent hydrolases"/>
    <property type="match status" value="1"/>
</dbReference>
<dbReference type="EC" id="3.5.4.4" evidence="6"/>
<evidence type="ECO:0000259" key="5">
    <source>
        <dbReference type="Pfam" id="PF00962"/>
    </source>
</evidence>
<evidence type="ECO:0000313" key="6">
    <source>
        <dbReference type="EMBL" id="VAW00941.1"/>
    </source>
</evidence>
<dbReference type="GO" id="GO:0005829">
    <property type="term" value="C:cytosol"/>
    <property type="evidence" value="ECO:0007669"/>
    <property type="project" value="TreeGrafter"/>
</dbReference>
<dbReference type="Pfam" id="PF00962">
    <property type="entry name" value="A_deaminase"/>
    <property type="match status" value="1"/>
</dbReference>
<accession>A0A3B0S4E9</accession>
<dbReference type="InterPro" id="IPR006330">
    <property type="entry name" value="Ado/ade_deaminase"/>
</dbReference>
<dbReference type="EMBL" id="UOEH01000322">
    <property type="protein sequence ID" value="VAW00941.1"/>
    <property type="molecule type" value="Genomic_DNA"/>
</dbReference>
<keyword evidence="4" id="KW-0862">Zinc</keyword>
<comment type="cofactor">
    <cofactor evidence="1">
        <name>Zn(2+)</name>
        <dbReference type="ChEBI" id="CHEBI:29105"/>
    </cofactor>
</comment>
<dbReference type="PANTHER" id="PTHR43114">
    <property type="entry name" value="ADENINE DEAMINASE"/>
    <property type="match status" value="1"/>
</dbReference>
<reference evidence="6" key="1">
    <citation type="submission" date="2018-06" db="EMBL/GenBank/DDBJ databases">
        <authorList>
            <person name="Zhirakovskaya E."/>
        </authorList>
    </citation>
    <scope>NUCLEOTIDE SEQUENCE</scope>
</reference>
<protein>
    <submittedName>
        <fullName evidence="6">Adenosine deaminase</fullName>
        <ecNumber evidence="6">3.5.4.4</ecNumber>
    </submittedName>
</protein>
<dbReference type="GO" id="GO:0043103">
    <property type="term" value="P:hypoxanthine salvage"/>
    <property type="evidence" value="ECO:0007669"/>
    <property type="project" value="TreeGrafter"/>
</dbReference>
<evidence type="ECO:0000256" key="3">
    <source>
        <dbReference type="ARBA" id="ARBA00022801"/>
    </source>
</evidence>
<evidence type="ECO:0000256" key="1">
    <source>
        <dbReference type="ARBA" id="ARBA00001947"/>
    </source>
</evidence>
<dbReference type="InterPro" id="IPR001365">
    <property type="entry name" value="A_deaminase_dom"/>
</dbReference>
<organism evidence="6">
    <name type="scientific">hydrothermal vent metagenome</name>
    <dbReference type="NCBI Taxonomy" id="652676"/>
    <lineage>
        <taxon>unclassified sequences</taxon>
        <taxon>metagenomes</taxon>
        <taxon>ecological metagenomes</taxon>
    </lineage>
</organism>
<dbReference type="GO" id="GO:0000034">
    <property type="term" value="F:adenine deaminase activity"/>
    <property type="evidence" value="ECO:0007669"/>
    <property type="project" value="TreeGrafter"/>
</dbReference>
<feature type="non-terminal residue" evidence="6">
    <location>
        <position position="83"/>
    </location>
</feature>
<dbReference type="GO" id="GO:0006146">
    <property type="term" value="P:adenine catabolic process"/>
    <property type="evidence" value="ECO:0007669"/>
    <property type="project" value="TreeGrafter"/>
</dbReference>